<sequence>MHAKGTMRWHLHLHSSHRTSIAFPHEVRRYRQPKTAVGTLMTDASSKVTNRDVSAVAEPECIQPELVHISKQDSNMTHKRVRRATPITVATLNDVRTMFNSLLHEYAYWVDESWVTGTIPPELCGTYYRNGPALHVTNPRYRRHTLDGDGMVFSIAFKDGKAYFRNRFVRTKGFLEEQAAGRPLYRNSFTRGSHDGSIPWFNPFDLSFKNVANTNVLPWAGQLYALWEAGLPYLMDPTTLDTYRESRMGGQIRSNSFAAHYRIITEAADETRPPVTITAAAPRRHQSQQAEQPRHHSNQEHKQWRGASGGASASAATATCVGADGSRRLVAFSNEYGYSGASVIFYEFDESGKLLHETKQSLSGVDIALIHDMVVTEHYYVLVVGPIHLDPLKFVAQYTLGLCSIAEVMVFDPKLPTRIMMFPRPGRPSRKALAPRVLTTEPLFVFHHVNGWEEETADGGSVVQLDCVAWDEVSFDMSLFDKHKQRVNGFVGGARMQLTRLTCDMRTGAVERRKLLQRTVEFPVSDQRITGRPHGVFWCIADAVDHPILWGPAQGILRVQVDPGHDLNCVQVRSTSARLGLAPPLRAEGAACGEAACAAPGVAVDCWYFGERTFPGEPMFVPRPGSSREGDGWLLLAAHNAETEKADVHIFDAEALSAGPLATLHLPHRLPVSLHGAWDATYRGPDPHDSSVPRWQDLGSVKPL</sequence>
<evidence type="ECO:0000256" key="4">
    <source>
        <dbReference type="PIRSR" id="PIRSR604294-1"/>
    </source>
</evidence>
<evidence type="ECO:0000313" key="8">
    <source>
        <dbReference type="Proteomes" id="UP000747110"/>
    </source>
</evidence>
<comment type="similarity">
    <text evidence="1">Belongs to the carotenoid oxygenase family.</text>
</comment>
<dbReference type="PANTHER" id="PTHR10543:SF138">
    <property type="entry name" value="CAROTENOID OXYGENASE"/>
    <property type="match status" value="1"/>
</dbReference>
<dbReference type="EMBL" id="BNCQ01000005">
    <property type="protein sequence ID" value="GIL98455.1"/>
    <property type="molecule type" value="Genomic_DNA"/>
</dbReference>
<dbReference type="OrthoDB" id="1069523at2759"/>
<protein>
    <submittedName>
        <fullName evidence="6">Uncharacterized protein</fullName>
    </submittedName>
</protein>
<comment type="caution">
    <text evidence="6">The sequence shown here is derived from an EMBL/GenBank/DDBJ whole genome shotgun (WGS) entry which is preliminary data.</text>
</comment>
<keyword evidence="2 4" id="KW-0479">Metal-binding</keyword>
<name>A0A8J4BX34_9CHLO</name>
<evidence type="ECO:0000256" key="1">
    <source>
        <dbReference type="ARBA" id="ARBA00006787"/>
    </source>
</evidence>
<accession>A0A8J4BX34</accession>
<dbReference type="GO" id="GO:0010436">
    <property type="term" value="F:carotenoid dioxygenase activity"/>
    <property type="evidence" value="ECO:0007669"/>
    <property type="project" value="TreeGrafter"/>
</dbReference>
<feature type="region of interest" description="Disordered" evidence="5">
    <location>
        <begin position="281"/>
        <end position="308"/>
    </location>
</feature>
<dbReference type="AlphaFoldDB" id="A0A8J4BX34"/>
<comment type="cofactor">
    <cofactor evidence="4">
        <name>Fe(2+)</name>
        <dbReference type="ChEBI" id="CHEBI:29033"/>
    </cofactor>
    <text evidence="4">Binds 1 Fe(2+) ion per subunit.</text>
</comment>
<feature type="binding site" evidence="4">
    <location>
        <position position="447"/>
    </location>
    <ligand>
        <name>Fe cation</name>
        <dbReference type="ChEBI" id="CHEBI:24875"/>
        <note>catalytic</note>
    </ligand>
</feature>
<organism evidence="6 8">
    <name type="scientific">Volvox reticuliferus</name>
    <dbReference type="NCBI Taxonomy" id="1737510"/>
    <lineage>
        <taxon>Eukaryota</taxon>
        <taxon>Viridiplantae</taxon>
        <taxon>Chlorophyta</taxon>
        <taxon>core chlorophytes</taxon>
        <taxon>Chlorophyceae</taxon>
        <taxon>CS clade</taxon>
        <taxon>Chlamydomonadales</taxon>
        <taxon>Volvocaceae</taxon>
        <taxon>Volvox</taxon>
    </lineage>
</organism>
<feature type="binding site" evidence="4">
    <location>
        <position position="675"/>
    </location>
    <ligand>
        <name>Fe cation</name>
        <dbReference type="ChEBI" id="CHEBI:24875"/>
        <note>catalytic</note>
    </ligand>
</feature>
<keyword evidence="8" id="KW-1185">Reference proteome</keyword>
<dbReference type="PANTHER" id="PTHR10543">
    <property type="entry name" value="BETA-CAROTENE DIOXYGENASE"/>
    <property type="match status" value="1"/>
</dbReference>
<evidence type="ECO:0000256" key="2">
    <source>
        <dbReference type="ARBA" id="ARBA00022723"/>
    </source>
</evidence>
<evidence type="ECO:0000256" key="5">
    <source>
        <dbReference type="SAM" id="MobiDB-lite"/>
    </source>
</evidence>
<proteinExistence type="inferred from homology"/>
<feature type="binding site" evidence="4">
    <location>
        <position position="260"/>
    </location>
    <ligand>
        <name>Fe cation</name>
        <dbReference type="ChEBI" id="CHEBI:24875"/>
        <note>catalytic</note>
    </ligand>
</feature>
<dbReference type="Pfam" id="PF03055">
    <property type="entry name" value="RPE65"/>
    <property type="match status" value="2"/>
</dbReference>
<dbReference type="Proteomes" id="UP000747110">
    <property type="component" value="Unassembled WGS sequence"/>
</dbReference>
<reference evidence="6" key="1">
    <citation type="journal article" date="2021" name="Proc. Natl. Acad. Sci. U.S.A.">
        <title>Three genomes in the algal genus Volvox reveal the fate of a haploid sex-determining region after a transition to homothallism.</title>
        <authorList>
            <person name="Yamamoto K."/>
            <person name="Hamaji T."/>
            <person name="Kawai-Toyooka H."/>
            <person name="Matsuzaki R."/>
            <person name="Takahashi F."/>
            <person name="Nishimura Y."/>
            <person name="Kawachi M."/>
            <person name="Noguchi H."/>
            <person name="Minakuchi Y."/>
            <person name="Umen J.G."/>
            <person name="Toyoda A."/>
            <person name="Nozaki H."/>
        </authorList>
    </citation>
    <scope>NUCLEOTIDE SEQUENCE</scope>
    <source>
        <strain evidence="7">NIES-3785</strain>
        <strain evidence="6">NIES-3786</strain>
    </source>
</reference>
<feature type="region of interest" description="Disordered" evidence="5">
    <location>
        <begin position="685"/>
        <end position="704"/>
    </location>
</feature>
<dbReference type="EMBL" id="BNCP01000002">
    <property type="protein sequence ID" value="GIL70728.1"/>
    <property type="molecule type" value="Genomic_DNA"/>
</dbReference>
<feature type="binding site" evidence="4">
    <location>
        <position position="371"/>
    </location>
    <ligand>
        <name>Fe cation</name>
        <dbReference type="ChEBI" id="CHEBI:24875"/>
        <note>catalytic</note>
    </ligand>
</feature>
<feature type="compositionally biased region" description="Basic and acidic residues" evidence="5">
    <location>
        <begin position="292"/>
        <end position="303"/>
    </location>
</feature>
<gene>
    <name evidence="6" type="ORF">Vretifemale_1443</name>
    <name evidence="7" type="ORF">Vretimale_3831</name>
</gene>
<dbReference type="GO" id="GO:0016121">
    <property type="term" value="P:carotene catabolic process"/>
    <property type="evidence" value="ECO:0007669"/>
    <property type="project" value="TreeGrafter"/>
</dbReference>
<dbReference type="GO" id="GO:0046872">
    <property type="term" value="F:metal ion binding"/>
    <property type="evidence" value="ECO:0007669"/>
    <property type="project" value="UniProtKB-KW"/>
</dbReference>
<dbReference type="InterPro" id="IPR004294">
    <property type="entry name" value="Carotenoid_Oase"/>
</dbReference>
<evidence type="ECO:0000313" key="7">
    <source>
        <dbReference type="EMBL" id="GIL98455.1"/>
    </source>
</evidence>
<evidence type="ECO:0000256" key="3">
    <source>
        <dbReference type="ARBA" id="ARBA00023004"/>
    </source>
</evidence>
<keyword evidence="3 4" id="KW-0408">Iron</keyword>
<evidence type="ECO:0000313" key="6">
    <source>
        <dbReference type="EMBL" id="GIL70728.1"/>
    </source>
</evidence>
<dbReference type="Proteomes" id="UP000722791">
    <property type="component" value="Unassembled WGS sequence"/>
</dbReference>